<accession>A0A8H9L0R0</accession>
<dbReference type="Pfam" id="PF19779">
    <property type="entry name" value="DUF6264"/>
    <property type="match status" value="1"/>
</dbReference>
<name>A0A8H9L0R0_9MICO</name>
<evidence type="ECO:0000313" key="4">
    <source>
        <dbReference type="Proteomes" id="UP000648535"/>
    </source>
</evidence>
<proteinExistence type="predicted"/>
<reference evidence="2" key="2">
    <citation type="submission" date="2020-09" db="EMBL/GenBank/DDBJ databases">
        <authorList>
            <person name="Sun Q."/>
            <person name="Ohkuma M."/>
        </authorList>
    </citation>
    <scope>NUCLEOTIDE SEQUENCE</scope>
    <source>
        <strain evidence="2">JCM 1480</strain>
    </source>
</reference>
<keyword evidence="5" id="KW-1185">Reference proteome</keyword>
<gene>
    <name evidence="2" type="ORF">GCM10009769_18490</name>
    <name evidence="3" type="ORF">JOE58_002097</name>
</gene>
<feature type="transmembrane region" description="Helical" evidence="1">
    <location>
        <begin position="82"/>
        <end position="104"/>
    </location>
</feature>
<evidence type="ECO:0000313" key="3">
    <source>
        <dbReference type="EMBL" id="MBM7802846.1"/>
    </source>
</evidence>
<sequence length="153" mass="15263">MTWSNVPGGPPAPTPGEQQRAATWERGGTTLFPAGRIADRVSTVLLLAFGALMTVVAAVVGVIAVVSATVSCDAASGCTPGGYVGGVAIAVGGSFVVGVLTVVLAVRAWLRRRSSWWIAAIGFVLAVACLTWGGVVFTQAADATTGSSSVGTA</sequence>
<dbReference type="Proteomes" id="UP000746584">
    <property type="component" value="Unassembled WGS sequence"/>
</dbReference>
<dbReference type="EMBL" id="JAFBCG010000001">
    <property type="protein sequence ID" value="MBM7802846.1"/>
    <property type="molecule type" value="Genomic_DNA"/>
</dbReference>
<feature type="transmembrane region" description="Helical" evidence="1">
    <location>
        <begin position="116"/>
        <end position="137"/>
    </location>
</feature>
<dbReference type="InterPro" id="IPR046231">
    <property type="entry name" value="DUF6264"/>
</dbReference>
<dbReference type="AlphaFoldDB" id="A0A8H9L0R0"/>
<evidence type="ECO:0000313" key="5">
    <source>
        <dbReference type="Proteomes" id="UP000746584"/>
    </source>
</evidence>
<reference evidence="3 5" key="3">
    <citation type="submission" date="2021-01" db="EMBL/GenBank/DDBJ databases">
        <title>Sequencing the genomes of 1000 actinobacteria strains.</title>
        <authorList>
            <person name="Klenk H.-P."/>
        </authorList>
    </citation>
    <scope>NUCLEOTIDE SEQUENCE [LARGE SCALE GENOMIC DNA]</scope>
    <source>
        <strain evidence="3 5">DSM 20542</strain>
    </source>
</reference>
<keyword evidence="1" id="KW-1133">Transmembrane helix</keyword>
<evidence type="ECO:0000256" key="1">
    <source>
        <dbReference type="SAM" id="Phobius"/>
    </source>
</evidence>
<comment type="caution">
    <text evidence="2">The sequence shown here is derived from an EMBL/GenBank/DDBJ whole genome shotgun (WGS) entry which is preliminary data.</text>
</comment>
<organism evidence="2 4">
    <name type="scientific">Curtobacterium luteum</name>
    <dbReference type="NCBI Taxonomy" id="33881"/>
    <lineage>
        <taxon>Bacteria</taxon>
        <taxon>Bacillati</taxon>
        <taxon>Actinomycetota</taxon>
        <taxon>Actinomycetes</taxon>
        <taxon>Micrococcales</taxon>
        <taxon>Microbacteriaceae</taxon>
        <taxon>Curtobacterium</taxon>
    </lineage>
</organism>
<reference evidence="2" key="1">
    <citation type="journal article" date="2014" name="Int. J. Syst. Evol. Microbiol.">
        <title>Complete genome sequence of Corynebacterium casei LMG S-19264T (=DSM 44701T), isolated from a smear-ripened cheese.</title>
        <authorList>
            <consortium name="US DOE Joint Genome Institute (JGI-PGF)"/>
            <person name="Walter F."/>
            <person name="Albersmeier A."/>
            <person name="Kalinowski J."/>
            <person name="Ruckert C."/>
        </authorList>
    </citation>
    <scope>NUCLEOTIDE SEQUENCE</scope>
    <source>
        <strain evidence="2">JCM 1480</strain>
    </source>
</reference>
<dbReference type="RefSeq" id="WP_175327338.1">
    <property type="nucleotide sequence ID" value="NZ_BMOI01000007.1"/>
</dbReference>
<keyword evidence="1" id="KW-0812">Transmembrane</keyword>
<keyword evidence="1" id="KW-0472">Membrane</keyword>
<feature type="transmembrane region" description="Helical" evidence="1">
    <location>
        <begin position="44"/>
        <end position="70"/>
    </location>
</feature>
<dbReference type="Proteomes" id="UP000648535">
    <property type="component" value="Unassembled WGS sequence"/>
</dbReference>
<evidence type="ECO:0000313" key="2">
    <source>
        <dbReference type="EMBL" id="GGL00553.1"/>
    </source>
</evidence>
<protein>
    <submittedName>
        <fullName evidence="3">Protein-S-isoprenylcysteine O-methyltransferase Ste14</fullName>
    </submittedName>
</protein>
<dbReference type="EMBL" id="BMOI01000007">
    <property type="protein sequence ID" value="GGL00553.1"/>
    <property type="molecule type" value="Genomic_DNA"/>
</dbReference>